<keyword evidence="8" id="KW-0964">Secreted</keyword>
<dbReference type="CDD" id="cd02176">
    <property type="entry name" value="GH16_XET"/>
    <property type="match status" value="1"/>
</dbReference>
<dbReference type="Pfam" id="PF06955">
    <property type="entry name" value="XET_C"/>
    <property type="match status" value="1"/>
</dbReference>
<dbReference type="InterPro" id="IPR000757">
    <property type="entry name" value="Beta-glucanase-like"/>
</dbReference>
<dbReference type="OMA" id="AECHATS"/>
<feature type="domain" description="GH16" evidence="9">
    <location>
        <begin position="30"/>
        <end position="230"/>
    </location>
</feature>
<keyword evidence="8" id="KW-0052">Apoplast</keyword>
<dbReference type="EC" id="2.4.1.207" evidence="8"/>
<dbReference type="InterPro" id="IPR010713">
    <property type="entry name" value="XET_C"/>
</dbReference>
<evidence type="ECO:0000256" key="1">
    <source>
        <dbReference type="ARBA" id="ARBA00022679"/>
    </source>
</evidence>
<keyword evidence="1 8" id="KW-0808">Transferase</keyword>
<dbReference type="PROSITE" id="PS51762">
    <property type="entry name" value="GH16_2"/>
    <property type="match status" value="1"/>
</dbReference>
<keyword evidence="5 8" id="KW-0326">Glycosidase</keyword>
<dbReference type="GO" id="GO:0010411">
    <property type="term" value="P:xyloglucan metabolic process"/>
    <property type="evidence" value="ECO:0007669"/>
    <property type="project" value="InterPro"/>
</dbReference>
<evidence type="ECO:0000256" key="6">
    <source>
        <dbReference type="PIRSR" id="PIRSR005604-1"/>
    </source>
</evidence>
<sequence length="304" mass="34611">MHEGERTDDMYRLKSVIVGRSVLSACLIFLTLMGSCFAGDFHDDFTVVWSRENVIVDDASRTVKLSMNEVAGASLASSDAFLFGSFSVKLKLIKGDSAGTVCSFYLTSYGSNHDEIDFEFLGNETGQPYVVHTNLFSNGVGGREQRMFLWFDPTESFHTYSVIWNHHQILWTVDDTPIRLHRNMESVDSGSYPHKQPMVVAASIFDASTWATRGGAVPTKWEHSPFVVDYKDFTFQGCKSSDNAMSTCTSNYQSNWWETPQFQTLDTNMTSQLRTIHHNYMVYDYCLDQRRYPIPPKECSYNQV</sequence>
<dbReference type="GO" id="GO:0042546">
    <property type="term" value="P:cell wall biogenesis"/>
    <property type="evidence" value="ECO:0007669"/>
    <property type="project" value="InterPro"/>
</dbReference>
<feature type="active site" description="Proton donor" evidence="6">
    <location>
        <position position="119"/>
    </location>
</feature>
<evidence type="ECO:0000256" key="8">
    <source>
        <dbReference type="RuleBase" id="RU361120"/>
    </source>
</evidence>
<dbReference type="PIRSF" id="PIRSF005604">
    <property type="entry name" value="XET"/>
    <property type="match status" value="1"/>
</dbReference>
<dbReference type="Pfam" id="PF00722">
    <property type="entry name" value="Glyco_hydro_16"/>
    <property type="match status" value="1"/>
</dbReference>
<evidence type="ECO:0000256" key="7">
    <source>
        <dbReference type="PIRSR" id="PIRSR005604-2"/>
    </source>
</evidence>
<protein>
    <recommendedName>
        <fullName evidence="8">Xyloglucan endotransglucosylase/hydrolase</fullName>
        <ecNumber evidence="8">2.4.1.207</ecNumber>
    </recommendedName>
</protein>
<dbReference type="InterPro" id="IPR016455">
    <property type="entry name" value="XTH"/>
</dbReference>
<comment type="similarity">
    <text evidence="8">Belongs to the glycosyl hydrolase 16 family.</text>
</comment>
<dbReference type="Proteomes" id="UP000244005">
    <property type="component" value="Unassembled WGS sequence"/>
</dbReference>
<dbReference type="InterPro" id="IPR044791">
    <property type="entry name" value="Beta-glucanase/XTH"/>
</dbReference>
<dbReference type="Gene3D" id="2.60.120.200">
    <property type="match status" value="1"/>
</dbReference>
<dbReference type="PANTHER" id="PTHR31062">
    <property type="entry name" value="XYLOGLUCAN ENDOTRANSGLUCOSYLASE/HYDROLASE PROTEIN 8-RELATED"/>
    <property type="match status" value="1"/>
</dbReference>
<comment type="subcellular location">
    <subcellularLocation>
        <location evidence="8">Secreted</location>
        <location evidence="8">Cell wall</location>
    </subcellularLocation>
    <subcellularLocation>
        <location evidence="8">Secreted</location>
        <location evidence="8">Extracellular space</location>
        <location evidence="8">Apoplast</location>
    </subcellularLocation>
</comment>
<dbReference type="InterPro" id="IPR008263">
    <property type="entry name" value="GH16_AS"/>
</dbReference>
<keyword evidence="4" id="KW-0325">Glycoprotein</keyword>
<dbReference type="GO" id="GO:0016762">
    <property type="term" value="F:xyloglucan:xyloglucosyl transferase activity"/>
    <property type="evidence" value="ECO:0007669"/>
    <property type="project" value="UniProtKB-EC"/>
</dbReference>
<evidence type="ECO:0000313" key="11">
    <source>
        <dbReference type="Proteomes" id="UP000244005"/>
    </source>
</evidence>
<evidence type="ECO:0000256" key="4">
    <source>
        <dbReference type="ARBA" id="ARBA00023180"/>
    </source>
</evidence>
<feature type="active site" description="Nucleophile" evidence="6">
    <location>
        <position position="115"/>
    </location>
</feature>
<dbReference type="PROSITE" id="PS01034">
    <property type="entry name" value="GH16_1"/>
    <property type="match status" value="1"/>
</dbReference>
<dbReference type="AlphaFoldDB" id="A0A2R6WGA4"/>
<dbReference type="GO" id="GO:0004553">
    <property type="term" value="F:hydrolase activity, hydrolyzing O-glycosyl compounds"/>
    <property type="evidence" value="ECO:0007669"/>
    <property type="project" value="InterPro"/>
</dbReference>
<dbReference type="SUPFAM" id="SSF49899">
    <property type="entry name" value="Concanavalin A-like lectins/glucanases"/>
    <property type="match status" value="1"/>
</dbReference>
<comment type="function">
    <text evidence="8">Catalyzes xyloglucan endohydrolysis (XEH) and/or endotransglycosylation (XET). Cleaves and religates xyloglucan polymers, an essential constituent of the primary cell wall, and thereby participates in cell wall construction of growing tissues.</text>
</comment>
<keyword evidence="11" id="KW-1185">Reference proteome</keyword>
<dbReference type="Gramene" id="Mp2g17770.1">
    <property type="protein sequence ID" value="Mp2g17770.1.cds"/>
    <property type="gene ID" value="Mp2g17770"/>
</dbReference>
<evidence type="ECO:0000313" key="10">
    <source>
        <dbReference type="EMBL" id="PTQ32871.1"/>
    </source>
</evidence>
<keyword evidence="8" id="KW-0961">Cell wall biogenesis/degradation</keyword>
<keyword evidence="8" id="KW-0134">Cell wall</keyword>
<dbReference type="EMBL" id="KZ772766">
    <property type="protein sequence ID" value="PTQ32871.1"/>
    <property type="molecule type" value="Genomic_DNA"/>
</dbReference>
<dbReference type="InterPro" id="IPR013320">
    <property type="entry name" value="ConA-like_dom_sf"/>
</dbReference>
<dbReference type="GO" id="GO:0071555">
    <property type="term" value="P:cell wall organization"/>
    <property type="evidence" value="ECO:0007669"/>
    <property type="project" value="UniProtKB-KW"/>
</dbReference>
<proteinExistence type="inferred from homology"/>
<name>A0A2R6WGA4_MARPO</name>
<gene>
    <name evidence="10" type="ORF">MARPO_0094s0045</name>
</gene>
<accession>A0A2R6WGA4</accession>
<keyword evidence="2 8" id="KW-0378">Hydrolase</keyword>
<dbReference type="InterPro" id="IPR008264">
    <property type="entry name" value="Beta_glucanase"/>
</dbReference>
<feature type="glycosylation site" description="N-linked (GlcNAc...) asparagine" evidence="7">
    <location>
        <position position="123"/>
    </location>
</feature>
<keyword evidence="3" id="KW-1015">Disulfide bond</keyword>
<evidence type="ECO:0000256" key="2">
    <source>
        <dbReference type="ARBA" id="ARBA00022801"/>
    </source>
</evidence>
<dbReference type="OrthoDB" id="4781at2759"/>
<evidence type="ECO:0000256" key="3">
    <source>
        <dbReference type="ARBA" id="ARBA00023157"/>
    </source>
</evidence>
<comment type="PTM">
    <text evidence="8">Contains at least one intrachain disulfide bond essential for its enzymatic activity.</text>
</comment>
<dbReference type="GO" id="GO:0048046">
    <property type="term" value="C:apoplast"/>
    <property type="evidence" value="ECO:0007669"/>
    <property type="project" value="UniProtKB-SubCell"/>
</dbReference>
<evidence type="ECO:0000259" key="9">
    <source>
        <dbReference type="PROSITE" id="PS51762"/>
    </source>
</evidence>
<organism evidence="10 11">
    <name type="scientific">Marchantia polymorpha</name>
    <name type="common">Common liverwort</name>
    <name type="synonym">Marchantia aquatica</name>
    <dbReference type="NCBI Taxonomy" id="3197"/>
    <lineage>
        <taxon>Eukaryota</taxon>
        <taxon>Viridiplantae</taxon>
        <taxon>Streptophyta</taxon>
        <taxon>Embryophyta</taxon>
        <taxon>Marchantiophyta</taxon>
        <taxon>Marchantiopsida</taxon>
        <taxon>Marchantiidae</taxon>
        <taxon>Marchantiales</taxon>
        <taxon>Marchantiaceae</taxon>
        <taxon>Marchantia</taxon>
    </lineage>
</organism>
<reference evidence="11" key="1">
    <citation type="journal article" date="2017" name="Cell">
        <title>Insights into land plant evolution garnered from the Marchantia polymorpha genome.</title>
        <authorList>
            <person name="Bowman J.L."/>
            <person name="Kohchi T."/>
            <person name="Yamato K.T."/>
            <person name="Jenkins J."/>
            <person name="Shu S."/>
            <person name="Ishizaki K."/>
            <person name="Yamaoka S."/>
            <person name="Nishihama R."/>
            <person name="Nakamura Y."/>
            <person name="Berger F."/>
            <person name="Adam C."/>
            <person name="Aki S.S."/>
            <person name="Althoff F."/>
            <person name="Araki T."/>
            <person name="Arteaga-Vazquez M.A."/>
            <person name="Balasubrmanian S."/>
            <person name="Barry K."/>
            <person name="Bauer D."/>
            <person name="Boehm C.R."/>
            <person name="Briginshaw L."/>
            <person name="Caballero-Perez J."/>
            <person name="Catarino B."/>
            <person name="Chen F."/>
            <person name="Chiyoda S."/>
            <person name="Chovatia M."/>
            <person name="Davies K.M."/>
            <person name="Delmans M."/>
            <person name="Demura T."/>
            <person name="Dierschke T."/>
            <person name="Dolan L."/>
            <person name="Dorantes-Acosta A.E."/>
            <person name="Eklund D.M."/>
            <person name="Florent S.N."/>
            <person name="Flores-Sandoval E."/>
            <person name="Fujiyama A."/>
            <person name="Fukuzawa H."/>
            <person name="Galik B."/>
            <person name="Grimanelli D."/>
            <person name="Grimwood J."/>
            <person name="Grossniklaus U."/>
            <person name="Hamada T."/>
            <person name="Haseloff J."/>
            <person name="Hetherington A.J."/>
            <person name="Higo A."/>
            <person name="Hirakawa Y."/>
            <person name="Hundley H.N."/>
            <person name="Ikeda Y."/>
            <person name="Inoue K."/>
            <person name="Inoue S.I."/>
            <person name="Ishida S."/>
            <person name="Jia Q."/>
            <person name="Kakita M."/>
            <person name="Kanazawa T."/>
            <person name="Kawai Y."/>
            <person name="Kawashima T."/>
            <person name="Kennedy M."/>
            <person name="Kinose K."/>
            <person name="Kinoshita T."/>
            <person name="Kohara Y."/>
            <person name="Koide E."/>
            <person name="Komatsu K."/>
            <person name="Kopischke S."/>
            <person name="Kubo M."/>
            <person name="Kyozuka J."/>
            <person name="Lagercrantz U."/>
            <person name="Lin S.S."/>
            <person name="Lindquist E."/>
            <person name="Lipzen A.M."/>
            <person name="Lu C.W."/>
            <person name="De Luna E."/>
            <person name="Martienssen R.A."/>
            <person name="Minamino N."/>
            <person name="Mizutani M."/>
            <person name="Mizutani M."/>
            <person name="Mochizuki N."/>
            <person name="Monte I."/>
            <person name="Mosher R."/>
            <person name="Nagasaki H."/>
            <person name="Nakagami H."/>
            <person name="Naramoto S."/>
            <person name="Nishitani K."/>
            <person name="Ohtani M."/>
            <person name="Okamoto T."/>
            <person name="Okumura M."/>
            <person name="Phillips J."/>
            <person name="Pollak B."/>
            <person name="Reinders A."/>
            <person name="Rovekamp M."/>
            <person name="Sano R."/>
            <person name="Sawa S."/>
            <person name="Schmid M.W."/>
            <person name="Shirakawa M."/>
            <person name="Solano R."/>
            <person name="Spunde A."/>
            <person name="Suetsugu N."/>
            <person name="Sugano S."/>
            <person name="Sugiyama A."/>
            <person name="Sun R."/>
            <person name="Suzuki Y."/>
            <person name="Takenaka M."/>
            <person name="Takezawa D."/>
            <person name="Tomogane H."/>
            <person name="Tsuzuki M."/>
            <person name="Ueda T."/>
            <person name="Umeda M."/>
            <person name="Ward J.M."/>
            <person name="Watanabe Y."/>
            <person name="Yazaki K."/>
            <person name="Yokoyama R."/>
            <person name="Yoshitake Y."/>
            <person name="Yotsui I."/>
            <person name="Zachgo S."/>
            <person name="Schmutz J."/>
        </authorList>
    </citation>
    <scope>NUCLEOTIDE SEQUENCE [LARGE SCALE GENOMIC DNA]</scope>
    <source>
        <strain evidence="11">Tak-1</strain>
    </source>
</reference>
<dbReference type="PRINTS" id="PR00737">
    <property type="entry name" value="GLHYDRLASE16"/>
</dbReference>
<evidence type="ECO:0000256" key="5">
    <source>
        <dbReference type="ARBA" id="ARBA00023295"/>
    </source>
</evidence>